<dbReference type="InterPro" id="IPR004556">
    <property type="entry name" value="HemK-like"/>
</dbReference>
<dbReference type="GO" id="GO:0005739">
    <property type="term" value="C:mitochondrion"/>
    <property type="evidence" value="ECO:0007669"/>
    <property type="project" value="TreeGrafter"/>
</dbReference>
<dbReference type="EMBL" id="JABCKV010000002">
    <property type="protein sequence ID" value="KAG5648588.1"/>
    <property type="molecule type" value="Genomic_DNA"/>
</dbReference>
<keyword evidence="4" id="KW-0732">Signal</keyword>
<keyword evidence="2" id="KW-0808">Transferase</keyword>
<evidence type="ECO:0000313" key="6">
    <source>
        <dbReference type="Proteomes" id="UP000775547"/>
    </source>
</evidence>
<proteinExistence type="predicted"/>
<evidence type="ECO:0000313" key="5">
    <source>
        <dbReference type="EMBL" id="KAG5648588.1"/>
    </source>
</evidence>
<dbReference type="CDD" id="cd02440">
    <property type="entry name" value="AdoMet_MTases"/>
    <property type="match status" value="1"/>
</dbReference>
<gene>
    <name evidence="5" type="ORF">DXG03_003199</name>
</gene>
<keyword evidence="6" id="KW-1185">Reference proteome</keyword>
<feature type="signal peptide" evidence="4">
    <location>
        <begin position="1"/>
        <end position="18"/>
    </location>
</feature>
<sequence length="263" mass="28475">MASKLLTALSAALGPAQAARELRWMQNQSNRSQPFGPLNLLTRPPVLIPRPETEHWVINLADRLQSSPPSPASPKSLLDLGTGSGCIPLLLCHLLPQGTLRAHGVDISTHALQLAADNASLCAIPPPSPGSTATNTFMTSLGSFLSPTFSDDAKLNPPYDIITSNPPYIPWDEYTQLPRAVTAYEDPRALFGGPSGLDFYHAIAHLIRQKHFLRPGAIVALEVGHGQAEAVERLMRVDAGMCHTEIWSDPWGKQRTVLAHLPL</sequence>
<keyword evidence="1" id="KW-0489">Methyltransferase</keyword>
<dbReference type="InterPro" id="IPR029063">
    <property type="entry name" value="SAM-dependent_MTases_sf"/>
</dbReference>
<evidence type="ECO:0000256" key="2">
    <source>
        <dbReference type="ARBA" id="ARBA00022679"/>
    </source>
</evidence>
<evidence type="ECO:0000256" key="1">
    <source>
        <dbReference type="ARBA" id="ARBA00022603"/>
    </source>
</evidence>
<reference evidence="5" key="1">
    <citation type="submission" date="2020-07" db="EMBL/GenBank/DDBJ databases">
        <authorList>
            <person name="Nieuwenhuis M."/>
            <person name="Van De Peppel L.J.J."/>
        </authorList>
    </citation>
    <scope>NUCLEOTIDE SEQUENCE</scope>
    <source>
        <strain evidence="5">AP01</strain>
        <tissue evidence="5">Mycelium</tissue>
    </source>
</reference>
<dbReference type="NCBIfam" id="TIGR00536">
    <property type="entry name" value="hemK_fam"/>
    <property type="match status" value="1"/>
</dbReference>
<dbReference type="OrthoDB" id="269872at2759"/>
<dbReference type="Proteomes" id="UP000775547">
    <property type="component" value="Unassembled WGS sequence"/>
</dbReference>
<name>A0A9P7GHB3_9AGAR</name>
<dbReference type="PANTHER" id="PTHR18895">
    <property type="entry name" value="HEMK METHYLTRANSFERASE"/>
    <property type="match status" value="1"/>
</dbReference>
<dbReference type="Gene3D" id="3.40.50.150">
    <property type="entry name" value="Vaccinia Virus protein VP39"/>
    <property type="match status" value="1"/>
</dbReference>
<dbReference type="InterPro" id="IPR050320">
    <property type="entry name" value="N5-glutamine_MTase"/>
</dbReference>
<dbReference type="GO" id="GO:0008276">
    <property type="term" value="F:protein methyltransferase activity"/>
    <property type="evidence" value="ECO:0007669"/>
    <property type="project" value="InterPro"/>
</dbReference>
<reference evidence="5" key="2">
    <citation type="submission" date="2021-10" db="EMBL/GenBank/DDBJ databases">
        <title>Phylogenomics reveals ancestral predisposition of the termite-cultivated fungus Termitomyces towards a domesticated lifestyle.</title>
        <authorList>
            <person name="Auxier B."/>
            <person name="Grum-Grzhimaylo A."/>
            <person name="Cardenas M.E."/>
            <person name="Lodge J.D."/>
            <person name="Laessoe T."/>
            <person name="Pedersen O."/>
            <person name="Smith M.E."/>
            <person name="Kuyper T.W."/>
            <person name="Franco-Molano E.A."/>
            <person name="Baroni T.J."/>
            <person name="Aanen D.K."/>
        </authorList>
    </citation>
    <scope>NUCLEOTIDE SEQUENCE</scope>
    <source>
        <strain evidence="5">AP01</strain>
        <tissue evidence="5">Mycelium</tissue>
    </source>
</reference>
<protein>
    <recommendedName>
        <fullName evidence="7">S-adenosyl-L-methionine-dependent methyltransferase</fullName>
    </recommendedName>
</protein>
<evidence type="ECO:0000256" key="4">
    <source>
        <dbReference type="SAM" id="SignalP"/>
    </source>
</evidence>
<dbReference type="SUPFAM" id="SSF53335">
    <property type="entry name" value="S-adenosyl-L-methionine-dependent methyltransferases"/>
    <property type="match status" value="1"/>
</dbReference>
<dbReference type="AlphaFoldDB" id="A0A9P7GHB3"/>
<organism evidence="5 6">
    <name type="scientific">Asterophora parasitica</name>
    <dbReference type="NCBI Taxonomy" id="117018"/>
    <lineage>
        <taxon>Eukaryota</taxon>
        <taxon>Fungi</taxon>
        <taxon>Dikarya</taxon>
        <taxon>Basidiomycota</taxon>
        <taxon>Agaricomycotina</taxon>
        <taxon>Agaricomycetes</taxon>
        <taxon>Agaricomycetidae</taxon>
        <taxon>Agaricales</taxon>
        <taxon>Tricholomatineae</taxon>
        <taxon>Lyophyllaceae</taxon>
        <taxon>Asterophora</taxon>
    </lineage>
</organism>
<dbReference type="PANTHER" id="PTHR18895:SF74">
    <property type="entry name" value="MTRF1L RELEASE FACTOR GLUTAMINE METHYLTRANSFERASE"/>
    <property type="match status" value="1"/>
</dbReference>
<accession>A0A9P7GHB3</accession>
<evidence type="ECO:0000256" key="3">
    <source>
        <dbReference type="ARBA" id="ARBA00022691"/>
    </source>
</evidence>
<dbReference type="GO" id="GO:0032259">
    <property type="term" value="P:methylation"/>
    <property type="evidence" value="ECO:0007669"/>
    <property type="project" value="UniProtKB-KW"/>
</dbReference>
<evidence type="ECO:0008006" key="7">
    <source>
        <dbReference type="Google" id="ProtNLM"/>
    </source>
</evidence>
<feature type="chain" id="PRO_5040350095" description="S-adenosyl-L-methionine-dependent methyltransferase" evidence="4">
    <location>
        <begin position="19"/>
        <end position="263"/>
    </location>
</feature>
<comment type="caution">
    <text evidence="5">The sequence shown here is derived from an EMBL/GenBank/DDBJ whole genome shotgun (WGS) entry which is preliminary data.</text>
</comment>
<keyword evidence="3" id="KW-0949">S-adenosyl-L-methionine</keyword>